<dbReference type="UniPathway" id="UPA00704">
    <property type="reaction ID" value="UER00716"/>
</dbReference>
<name>A0A2W5CVB9_9PSED</name>
<protein>
    <submittedName>
        <fullName evidence="1">Tagatose-6-phosphate kinase</fullName>
    </submittedName>
</protein>
<dbReference type="Gene3D" id="3.20.20.70">
    <property type="entry name" value="Aldolase class I"/>
    <property type="match status" value="1"/>
</dbReference>
<proteinExistence type="predicted"/>
<dbReference type="InterPro" id="IPR012062">
    <property type="entry name" value="GatZ/KbaZ-like"/>
</dbReference>
<accession>A0A2W5CVB9</accession>
<dbReference type="Pfam" id="PF08013">
    <property type="entry name" value="GatZ_KbaZ-like"/>
    <property type="match status" value="1"/>
</dbReference>
<dbReference type="RefSeq" id="WP_273233841.1">
    <property type="nucleotide sequence ID" value="NZ_QFOH01000023.1"/>
</dbReference>
<dbReference type="GO" id="GO:0005975">
    <property type="term" value="P:carbohydrate metabolic process"/>
    <property type="evidence" value="ECO:0007669"/>
    <property type="project" value="InterPro"/>
</dbReference>
<dbReference type="Proteomes" id="UP000249198">
    <property type="component" value="Unassembled WGS sequence"/>
</dbReference>
<dbReference type="GO" id="GO:0016301">
    <property type="term" value="F:kinase activity"/>
    <property type="evidence" value="ECO:0007669"/>
    <property type="project" value="UniProtKB-KW"/>
</dbReference>
<evidence type="ECO:0000313" key="1">
    <source>
        <dbReference type="EMBL" id="PZP21948.1"/>
    </source>
</evidence>
<dbReference type="GO" id="GO:2001059">
    <property type="term" value="P:D-tagatose 6-phosphate catabolic process"/>
    <property type="evidence" value="ECO:0007669"/>
    <property type="project" value="UniProtKB-UniPathway"/>
</dbReference>
<evidence type="ECO:0000313" key="2">
    <source>
        <dbReference type="Proteomes" id="UP000249198"/>
    </source>
</evidence>
<dbReference type="SUPFAM" id="SSF51569">
    <property type="entry name" value="Aldolase"/>
    <property type="match status" value="1"/>
</dbReference>
<gene>
    <name evidence="1" type="ORF">DI599_17245</name>
</gene>
<comment type="caution">
    <text evidence="1">The sequence shown here is derived from an EMBL/GenBank/DDBJ whole genome shotgun (WGS) entry which is preliminary data.</text>
</comment>
<keyword evidence="1" id="KW-0418">Kinase</keyword>
<organism evidence="1 2">
    <name type="scientific">Pseudomonas kuykendallii</name>
    <dbReference type="NCBI Taxonomy" id="1007099"/>
    <lineage>
        <taxon>Bacteria</taxon>
        <taxon>Pseudomonadati</taxon>
        <taxon>Pseudomonadota</taxon>
        <taxon>Gammaproteobacteria</taxon>
        <taxon>Pseudomonadales</taxon>
        <taxon>Pseudomonadaceae</taxon>
        <taxon>Pseudomonas</taxon>
    </lineage>
</organism>
<sequence length="389" mass="44278">MIYQRLQSFLTKRHCTLLGVGPMSVNCVDATIELANEHEVPIMMIASRRQIDAEEFGGGYVNNWTTEEFARYVTDRDKKGKILLARDHGGPWQNTQEQSAQLGLRRAMESAKSSYRADIAAGFQILHIDPSIDIHGQPDVDEVLDRVFDLYDYCWTQSQQMNREVIFEVGTEEQSGSTNSQEELDYTLNEINKFCVKNKFDPPAFVVIQCGTRVMEMRNVGSFDSPVRVANEIPAEIQLPKMIEICNRHGIFMKEHNTDYLSDEALQWHPRLGIHAANVAPEFGVAESKALVAILESNGFDDLADRFLAVAHDSRKWEKWMLEGTSATDRDRSLIAGHYVFSTPECKELKAEASQLLARKHIDLEAHLKQQVKNSILRYLRSFRLVRAA</sequence>
<dbReference type="InterPro" id="IPR013785">
    <property type="entry name" value="Aldolase_TIM"/>
</dbReference>
<keyword evidence="1" id="KW-0808">Transferase</keyword>
<dbReference type="EMBL" id="QFOH01000023">
    <property type="protein sequence ID" value="PZP21948.1"/>
    <property type="molecule type" value="Genomic_DNA"/>
</dbReference>
<reference evidence="1 2" key="1">
    <citation type="submission" date="2017-08" db="EMBL/GenBank/DDBJ databases">
        <title>Infants hospitalized years apart are colonized by the same room-sourced microbial strains.</title>
        <authorList>
            <person name="Brooks B."/>
            <person name="Olm M.R."/>
            <person name="Firek B.A."/>
            <person name="Baker R."/>
            <person name="Thomas B.C."/>
            <person name="Morowitz M.J."/>
            <person name="Banfield J.F."/>
        </authorList>
    </citation>
    <scope>NUCLEOTIDE SEQUENCE [LARGE SCALE GENOMIC DNA]</scope>
    <source>
        <strain evidence="1">S2_009_000_R2_77</strain>
    </source>
</reference>
<dbReference type="AlphaFoldDB" id="A0A2W5CVB9"/>